<organism evidence="8">
    <name type="scientific">Sesamum radiatum</name>
    <name type="common">Black benniseed</name>
    <dbReference type="NCBI Taxonomy" id="300843"/>
    <lineage>
        <taxon>Eukaryota</taxon>
        <taxon>Viridiplantae</taxon>
        <taxon>Streptophyta</taxon>
        <taxon>Embryophyta</taxon>
        <taxon>Tracheophyta</taxon>
        <taxon>Spermatophyta</taxon>
        <taxon>Magnoliopsida</taxon>
        <taxon>eudicotyledons</taxon>
        <taxon>Gunneridae</taxon>
        <taxon>Pentapetalae</taxon>
        <taxon>asterids</taxon>
        <taxon>lamiids</taxon>
        <taxon>Lamiales</taxon>
        <taxon>Pedaliaceae</taxon>
        <taxon>Sesamum</taxon>
    </lineage>
</organism>
<gene>
    <name evidence="8" type="ORF">Sradi_1241600</name>
</gene>
<name>A0AAW2UM34_SESRA</name>
<dbReference type="EMBL" id="JACGWJ010000005">
    <property type="protein sequence ID" value="KAL0418281.1"/>
    <property type="molecule type" value="Genomic_DNA"/>
</dbReference>
<comment type="caution">
    <text evidence="8">The sequence shown here is derived from an EMBL/GenBank/DDBJ whole genome shotgun (WGS) entry which is preliminary data.</text>
</comment>
<feature type="compositionally biased region" description="Basic residues" evidence="5">
    <location>
        <begin position="491"/>
        <end position="500"/>
    </location>
</feature>
<dbReference type="Pfam" id="PF03000">
    <property type="entry name" value="NPH3"/>
    <property type="match status" value="2"/>
</dbReference>
<evidence type="ECO:0000256" key="3">
    <source>
        <dbReference type="PROSITE-ProRule" id="PRU00982"/>
    </source>
</evidence>
<evidence type="ECO:0000256" key="4">
    <source>
        <dbReference type="SAM" id="Coils"/>
    </source>
</evidence>
<dbReference type="PROSITE" id="PS51649">
    <property type="entry name" value="NPH3"/>
    <property type="match status" value="2"/>
</dbReference>
<evidence type="ECO:0000259" key="7">
    <source>
        <dbReference type="PROSITE" id="PS51649"/>
    </source>
</evidence>
<evidence type="ECO:0000256" key="2">
    <source>
        <dbReference type="ARBA" id="ARBA00022786"/>
    </source>
</evidence>
<dbReference type="SUPFAM" id="SSF54695">
    <property type="entry name" value="POZ domain"/>
    <property type="match status" value="1"/>
</dbReference>
<dbReference type="InterPro" id="IPR027356">
    <property type="entry name" value="NPH3_dom"/>
</dbReference>
<keyword evidence="4" id="KW-0175">Coiled coil</keyword>
<feature type="domain" description="BTB" evidence="6">
    <location>
        <begin position="24"/>
        <end position="94"/>
    </location>
</feature>
<dbReference type="Pfam" id="PF00651">
    <property type="entry name" value="BTB"/>
    <property type="match status" value="1"/>
</dbReference>
<sequence>MRCYGFHNVNYLFNVRFCNASLPSDITVVVDEVNFHLHKFPLISRCGKIAAICEESQSTTEEILTVTLEEFPGGADTFFIIVKFCYGGRVEFTPRNVVILYCAADYLCMTDDYGEDNLLSKSESFFHKHILRNWKDCILALQSCEPVIPRADKLQIISRCMNALSVMICTDPSLFGWPMMMYGSLQSPGGSILWNGINTGARIQTNESDWWFEDISYLCFQLFERLIQTMEAKGITPENLARAIMYYCKRYLPGLGRWQGGQSGISRSVASFSMTPATVNQRALLESVIKLLPEKKGIVHLKDFSTHLCAQNGIHSHSWLSEKEREQLCSIIDFQKLSIDACAHASQNERLPLRVVLQVLFFEQMQLRTALAGCLHLLDNETAPTNPNEATGQRIQRDGWVTVVRENQVLKTDMERMRSRVVELEEEFSQIKEEMKKVTKSHSYISSPRFLARGIGCKLLPRSSNVEQDILESTAPTPRASVEQAQPSTRSLHRKSSSLF</sequence>
<feature type="region of interest" description="Disordered" evidence="5">
    <location>
        <begin position="472"/>
        <end position="500"/>
    </location>
</feature>
<dbReference type="PANTHER" id="PTHR32370">
    <property type="entry name" value="OS12G0117600 PROTEIN"/>
    <property type="match status" value="1"/>
</dbReference>
<feature type="coiled-coil region" evidence="4">
    <location>
        <begin position="407"/>
        <end position="441"/>
    </location>
</feature>
<comment type="similarity">
    <text evidence="3">Belongs to the NPH3 family.</text>
</comment>
<dbReference type="InterPro" id="IPR000210">
    <property type="entry name" value="BTB/POZ_dom"/>
</dbReference>
<evidence type="ECO:0000313" key="8">
    <source>
        <dbReference type="EMBL" id="KAL0418281.1"/>
    </source>
</evidence>
<reference evidence="8" key="2">
    <citation type="journal article" date="2024" name="Plant">
        <title>Genomic evolution and insights into agronomic trait innovations of Sesamum species.</title>
        <authorList>
            <person name="Miao H."/>
            <person name="Wang L."/>
            <person name="Qu L."/>
            <person name="Liu H."/>
            <person name="Sun Y."/>
            <person name="Le M."/>
            <person name="Wang Q."/>
            <person name="Wei S."/>
            <person name="Zheng Y."/>
            <person name="Lin W."/>
            <person name="Duan Y."/>
            <person name="Cao H."/>
            <person name="Xiong S."/>
            <person name="Wang X."/>
            <person name="Wei L."/>
            <person name="Li C."/>
            <person name="Ma Q."/>
            <person name="Ju M."/>
            <person name="Zhao R."/>
            <person name="Li G."/>
            <person name="Mu C."/>
            <person name="Tian Q."/>
            <person name="Mei H."/>
            <person name="Zhang T."/>
            <person name="Gao T."/>
            <person name="Zhang H."/>
        </authorList>
    </citation>
    <scope>NUCLEOTIDE SEQUENCE</scope>
    <source>
        <strain evidence="8">G02</strain>
    </source>
</reference>
<dbReference type="InterPro" id="IPR043454">
    <property type="entry name" value="NPH3/RPT2-like"/>
</dbReference>
<protein>
    <submittedName>
        <fullName evidence="8">BTB/POZ domain-containing protein</fullName>
    </submittedName>
</protein>
<dbReference type="PROSITE" id="PS50097">
    <property type="entry name" value="BTB"/>
    <property type="match status" value="1"/>
</dbReference>
<dbReference type="Gene3D" id="3.30.710.10">
    <property type="entry name" value="Potassium Channel Kv1.1, Chain A"/>
    <property type="match status" value="1"/>
</dbReference>
<proteinExistence type="inferred from homology"/>
<keyword evidence="2" id="KW-0833">Ubl conjugation pathway</keyword>
<evidence type="ECO:0000259" key="6">
    <source>
        <dbReference type="PROSITE" id="PS50097"/>
    </source>
</evidence>
<evidence type="ECO:0000256" key="5">
    <source>
        <dbReference type="SAM" id="MobiDB-lite"/>
    </source>
</evidence>
<dbReference type="AlphaFoldDB" id="A0AAW2UM34"/>
<reference evidence="8" key="1">
    <citation type="submission" date="2020-06" db="EMBL/GenBank/DDBJ databases">
        <authorList>
            <person name="Li T."/>
            <person name="Hu X."/>
            <person name="Zhang T."/>
            <person name="Song X."/>
            <person name="Zhang H."/>
            <person name="Dai N."/>
            <person name="Sheng W."/>
            <person name="Hou X."/>
            <person name="Wei L."/>
        </authorList>
    </citation>
    <scope>NUCLEOTIDE SEQUENCE</scope>
    <source>
        <strain evidence="8">G02</strain>
        <tissue evidence="8">Leaf</tissue>
    </source>
</reference>
<evidence type="ECO:0000256" key="1">
    <source>
        <dbReference type="ARBA" id="ARBA00004906"/>
    </source>
</evidence>
<comment type="pathway">
    <text evidence="1">Protein modification; protein ubiquitination.</text>
</comment>
<dbReference type="InterPro" id="IPR011333">
    <property type="entry name" value="SKP1/BTB/POZ_sf"/>
</dbReference>
<accession>A0AAW2UM34</accession>
<feature type="domain" description="NPH3" evidence="7">
    <location>
        <begin position="209"/>
        <end position="299"/>
    </location>
</feature>
<feature type="domain" description="NPH3" evidence="7">
    <location>
        <begin position="314"/>
        <end position="366"/>
    </location>
</feature>
<dbReference type="SMART" id="SM00225">
    <property type="entry name" value="BTB"/>
    <property type="match status" value="1"/>
</dbReference>